<keyword evidence="4" id="KW-1185">Reference proteome</keyword>
<dbReference type="EMBL" id="VWRS01000007">
    <property type="protein sequence ID" value="KAA5824192.1"/>
    <property type="molecule type" value="Genomic_DNA"/>
</dbReference>
<dbReference type="Proteomes" id="UP000322315">
    <property type="component" value="Unassembled WGS sequence"/>
</dbReference>
<keyword evidence="1" id="KW-0812">Transmembrane</keyword>
<evidence type="ECO:0000313" key="2">
    <source>
        <dbReference type="EMBL" id="KAA5824192.1"/>
    </source>
</evidence>
<keyword evidence="1" id="KW-0472">Membrane</keyword>
<keyword evidence="1" id="KW-1133">Transmembrane helix</keyword>
<dbReference type="Proteomes" id="UP000315145">
    <property type="component" value="Unassembled WGS sequence"/>
</dbReference>
<reference evidence="2" key="3">
    <citation type="submission" date="2019-09" db="EMBL/GenBank/DDBJ databases">
        <authorList>
            <person name="Zhang D.-C."/>
        </authorList>
    </citation>
    <scope>NUCLEOTIDE SEQUENCE</scope>
    <source>
        <strain evidence="2">RU-4-M-4</strain>
    </source>
</reference>
<gene>
    <name evidence="2" type="ORF">F2B50_11305</name>
    <name evidence="3" type="ORF">FPF71_11305</name>
</gene>
<feature type="transmembrane region" description="Helical" evidence="1">
    <location>
        <begin position="66"/>
        <end position="87"/>
    </location>
</feature>
<comment type="caution">
    <text evidence="2">The sequence shown here is derived from an EMBL/GenBank/DDBJ whole genome shotgun (WGS) entry which is preliminary data.</text>
</comment>
<dbReference type="OrthoDB" id="1450824at2"/>
<sequence>MGGEGSAMAAITSLKNNRSLTSKRREKGALGGSYANIELKEFPQATPEQLIEIKQRLKKEHREARIKYLVVFLLLLFVIVPLFWFLLQ</sequence>
<evidence type="ECO:0000313" key="4">
    <source>
        <dbReference type="Proteomes" id="UP000315145"/>
    </source>
</evidence>
<dbReference type="RefSeq" id="WP_144116778.1">
    <property type="nucleotide sequence ID" value="NZ_JACHGE010000010.1"/>
</dbReference>
<proteinExistence type="predicted"/>
<dbReference type="AlphaFoldDB" id="A0A5M7B466"/>
<organism evidence="2 5">
    <name type="scientific">Algibacter amylolyticus</name>
    <dbReference type="NCBI Taxonomy" id="1608400"/>
    <lineage>
        <taxon>Bacteria</taxon>
        <taxon>Pseudomonadati</taxon>
        <taxon>Bacteroidota</taxon>
        <taxon>Flavobacteriia</taxon>
        <taxon>Flavobacteriales</taxon>
        <taxon>Flavobacteriaceae</taxon>
        <taxon>Algibacter</taxon>
    </lineage>
</organism>
<dbReference type="EMBL" id="VMBF01000007">
    <property type="protein sequence ID" value="TSJ74669.1"/>
    <property type="molecule type" value="Genomic_DNA"/>
</dbReference>
<name>A0A5M7B466_9FLAO</name>
<evidence type="ECO:0000313" key="3">
    <source>
        <dbReference type="EMBL" id="TSJ74669.1"/>
    </source>
</evidence>
<evidence type="ECO:0000256" key="1">
    <source>
        <dbReference type="SAM" id="Phobius"/>
    </source>
</evidence>
<reference evidence="3 4" key="2">
    <citation type="submission" date="2019-07" db="EMBL/GenBank/DDBJ databases">
        <title>Algibacter marinivivus sp. nov., isolated from the surface of a marine red alga.</title>
        <authorList>
            <person name="Zhong X."/>
            <person name="Xu W."/>
            <person name="Zhang Y."/>
            <person name="Zhang Q."/>
            <person name="Du Z."/>
        </authorList>
    </citation>
    <scope>NUCLEOTIDE SEQUENCE [LARGE SCALE GENOMIC DNA]</scope>
    <source>
        <strain evidence="3 4">RU-4-M-4</strain>
    </source>
</reference>
<protein>
    <submittedName>
        <fullName evidence="2">Uncharacterized protein</fullName>
    </submittedName>
</protein>
<reference evidence="2 5" key="1">
    <citation type="journal article" date="2015" name="Int. J. Syst. Evol. Microbiol.">
        <title>Algibacter amylolyticus sp. nov., isolated from intertidal sediment.</title>
        <authorList>
            <person name="Zhang D.C."/>
            <person name="Wu J."/>
            <person name="Neuner K."/>
            <person name="Yao J."/>
            <person name="Margesin R."/>
        </authorList>
    </citation>
    <scope>NUCLEOTIDE SEQUENCE [LARGE SCALE GENOMIC DNA]</scope>
    <source>
        <strain evidence="2 5">RU-4-M-4</strain>
    </source>
</reference>
<accession>A0A5M7B466</accession>
<evidence type="ECO:0000313" key="5">
    <source>
        <dbReference type="Proteomes" id="UP000322315"/>
    </source>
</evidence>